<evidence type="ECO:0000313" key="2">
    <source>
        <dbReference type="EMBL" id="ESW33054.1"/>
    </source>
</evidence>
<protein>
    <submittedName>
        <fullName evidence="2">Uncharacterized protein</fullName>
    </submittedName>
</protein>
<reference evidence="3" key="1">
    <citation type="journal article" date="2014" name="Nat. Genet.">
        <title>A reference genome for common bean and genome-wide analysis of dual domestications.</title>
        <authorList>
            <person name="Schmutz J."/>
            <person name="McClean P.E."/>
            <person name="Mamidi S."/>
            <person name="Wu G.A."/>
            <person name="Cannon S.B."/>
            <person name="Grimwood J."/>
            <person name="Jenkins J."/>
            <person name="Shu S."/>
            <person name="Song Q."/>
            <person name="Chavarro C."/>
            <person name="Torres-Torres M."/>
            <person name="Geffroy V."/>
            <person name="Moghaddam S.M."/>
            <person name="Gao D."/>
            <person name="Abernathy B."/>
            <person name="Barry K."/>
            <person name="Blair M."/>
            <person name="Brick M.A."/>
            <person name="Chovatia M."/>
            <person name="Gepts P."/>
            <person name="Goodstein D.M."/>
            <person name="Gonzales M."/>
            <person name="Hellsten U."/>
            <person name="Hyten D.L."/>
            <person name="Jia G."/>
            <person name="Kelly J.D."/>
            <person name="Kudrna D."/>
            <person name="Lee R."/>
            <person name="Richard M.M."/>
            <person name="Miklas P.N."/>
            <person name="Osorno J.M."/>
            <person name="Rodrigues J."/>
            <person name="Thareau V."/>
            <person name="Urrea C.A."/>
            <person name="Wang M."/>
            <person name="Yu Y."/>
            <person name="Zhang M."/>
            <person name="Wing R.A."/>
            <person name="Cregan P.B."/>
            <person name="Rokhsar D.S."/>
            <person name="Jackson S.A."/>
        </authorList>
    </citation>
    <scope>NUCLEOTIDE SEQUENCE [LARGE SCALE GENOMIC DNA]</scope>
    <source>
        <strain evidence="3">cv. G19833</strain>
    </source>
</reference>
<feature type="region of interest" description="Disordered" evidence="1">
    <location>
        <begin position="1"/>
        <end position="77"/>
    </location>
</feature>
<evidence type="ECO:0000256" key="1">
    <source>
        <dbReference type="SAM" id="MobiDB-lite"/>
    </source>
</evidence>
<dbReference type="EMBL" id="CM002288">
    <property type="protein sequence ID" value="ESW33054.1"/>
    <property type="molecule type" value="Genomic_DNA"/>
</dbReference>
<evidence type="ECO:0000313" key="3">
    <source>
        <dbReference type="Proteomes" id="UP000000226"/>
    </source>
</evidence>
<dbReference type="STRING" id="3885.V7CSE0"/>
<gene>
    <name evidence="2" type="ORF">PHAVU_001G0393000g</name>
</gene>
<proteinExistence type="predicted"/>
<dbReference type="Proteomes" id="UP000000226">
    <property type="component" value="Chromosome 1"/>
</dbReference>
<name>V7CSE0_PHAVU</name>
<feature type="non-terminal residue" evidence="2">
    <location>
        <position position="77"/>
    </location>
</feature>
<sequence length="77" mass="8490">MSFKNSPKIQHKGDSPYLSRQSSNPSCRAKAQKNVEPPSPLLVGCCRGFTNSKTTGSSASTSPQHPKQQQYQRLLQK</sequence>
<organism evidence="2 3">
    <name type="scientific">Phaseolus vulgaris</name>
    <name type="common">Kidney bean</name>
    <name type="synonym">French bean</name>
    <dbReference type="NCBI Taxonomy" id="3885"/>
    <lineage>
        <taxon>Eukaryota</taxon>
        <taxon>Viridiplantae</taxon>
        <taxon>Streptophyta</taxon>
        <taxon>Embryophyta</taxon>
        <taxon>Tracheophyta</taxon>
        <taxon>Spermatophyta</taxon>
        <taxon>Magnoliopsida</taxon>
        <taxon>eudicotyledons</taxon>
        <taxon>Gunneridae</taxon>
        <taxon>Pentapetalae</taxon>
        <taxon>rosids</taxon>
        <taxon>fabids</taxon>
        <taxon>Fabales</taxon>
        <taxon>Fabaceae</taxon>
        <taxon>Papilionoideae</taxon>
        <taxon>50 kb inversion clade</taxon>
        <taxon>NPAAA clade</taxon>
        <taxon>indigoferoid/millettioid clade</taxon>
        <taxon>Phaseoleae</taxon>
        <taxon>Phaseolus</taxon>
    </lineage>
</organism>
<dbReference type="AlphaFoldDB" id="V7CSE0"/>
<accession>V7CSE0</accession>
<feature type="compositionally biased region" description="Polar residues" evidence="1">
    <location>
        <begin position="49"/>
        <end position="77"/>
    </location>
</feature>
<keyword evidence="3" id="KW-1185">Reference proteome</keyword>
<dbReference type="Gramene" id="ESW33054">
    <property type="protein sequence ID" value="ESW33054"/>
    <property type="gene ID" value="PHAVU_001G0393000g"/>
</dbReference>